<accession>A0A1R3L254</accession>
<keyword evidence="2" id="KW-1185">Reference proteome</keyword>
<evidence type="ECO:0000313" key="2">
    <source>
        <dbReference type="Proteomes" id="UP000187203"/>
    </source>
</evidence>
<dbReference type="AlphaFoldDB" id="A0A1R3L254"/>
<proteinExistence type="predicted"/>
<comment type="caution">
    <text evidence="1">The sequence shown here is derived from an EMBL/GenBank/DDBJ whole genome shotgun (WGS) entry which is preliminary data.</text>
</comment>
<reference evidence="2" key="1">
    <citation type="submission" date="2013-09" db="EMBL/GenBank/DDBJ databases">
        <title>Corchorus olitorius genome sequencing.</title>
        <authorList>
            <person name="Alam M."/>
            <person name="Haque M.S."/>
            <person name="Islam M.S."/>
            <person name="Emdad E.M."/>
            <person name="Islam M.M."/>
            <person name="Ahmed B."/>
            <person name="Halim A."/>
            <person name="Hossen Q.M.M."/>
            <person name="Hossain M.Z."/>
            <person name="Ahmed R."/>
            <person name="Khan M.M."/>
            <person name="Islam R."/>
            <person name="Rashid M.M."/>
            <person name="Khan S.A."/>
            <person name="Rahman M.S."/>
            <person name="Alam M."/>
            <person name="Yahiya A.S."/>
            <person name="Khan M.S."/>
            <person name="Azam M.S."/>
            <person name="Haque T."/>
            <person name="Lashkar M.Z.H."/>
            <person name="Akhand A.I."/>
            <person name="Morshed G."/>
            <person name="Roy S."/>
            <person name="Uddin K.S."/>
            <person name="Rabeya T."/>
            <person name="Hossain A.S."/>
            <person name="Chowdhury A."/>
            <person name="Snigdha A.R."/>
            <person name="Mortoza M.S."/>
            <person name="Matin S.A."/>
            <person name="Hoque S.M.E."/>
            <person name="Islam M.K."/>
            <person name="Roy D.K."/>
            <person name="Haider R."/>
            <person name="Moosa M.M."/>
            <person name="Elias S.M."/>
            <person name="Hasan A.M."/>
            <person name="Jahan S."/>
            <person name="Shafiuddin M."/>
            <person name="Mahmood N."/>
            <person name="Shommy N.S."/>
        </authorList>
    </citation>
    <scope>NUCLEOTIDE SEQUENCE [LARGE SCALE GENOMIC DNA]</scope>
    <source>
        <strain evidence="2">cv. O-4</strain>
    </source>
</reference>
<organism evidence="1 2">
    <name type="scientific">Corchorus olitorius</name>
    <dbReference type="NCBI Taxonomy" id="93759"/>
    <lineage>
        <taxon>Eukaryota</taxon>
        <taxon>Viridiplantae</taxon>
        <taxon>Streptophyta</taxon>
        <taxon>Embryophyta</taxon>
        <taxon>Tracheophyta</taxon>
        <taxon>Spermatophyta</taxon>
        <taxon>Magnoliopsida</taxon>
        <taxon>eudicotyledons</taxon>
        <taxon>Gunneridae</taxon>
        <taxon>Pentapetalae</taxon>
        <taxon>rosids</taxon>
        <taxon>malvids</taxon>
        <taxon>Malvales</taxon>
        <taxon>Malvaceae</taxon>
        <taxon>Grewioideae</taxon>
        <taxon>Apeibeae</taxon>
        <taxon>Corchorus</taxon>
    </lineage>
</organism>
<dbReference type="Proteomes" id="UP000187203">
    <property type="component" value="Unassembled WGS sequence"/>
</dbReference>
<protein>
    <submittedName>
        <fullName evidence="1">Uncharacterized protein</fullName>
    </submittedName>
</protein>
<sequence length="39" mass="4715">MSKTRKNEHFERDGDKEGNRRIWLYLSRQTIVVGTCFNE</sequence>
<dbReference type="EMBL" id="AWUE01004333">
    <property type="protein sequence ID" value="OMP13422.1"/>
    <property type="molecule type" value="Genomic_DNA"/>
</dbReference>
<gene>
    <name evidence="1" type="ORF">COLO4_01715</name>
</gene>
<evidence type="ECO:0000313" key="1">
    <source>
        <dbReference type="EMBL" id="OMP13422.1"/>
    </source>
</evidence>
<name>A0A1R3L254_9ROSI</name>